<evidence type="ECO:0000256" key="1">
    <source>
        <dbReference type="ARBA" id="ARBA00005056"/>
    </source>
</evidence>
<dbReference type="Gene3D" id="3.30.360.10">
    <property type="entry name" value="Dihydrodipicolinate Reductase, domain 2"/>
    <property type="match status" value="1"/>
</dbReference>
<comment type="catalytic activity">
    <reaction evidence="11">
        <text>L-homoserine + NADP(+) = L-aspartate 4-semialdehyde + NADPH + H(+)</text>
        <dbReference type="Rhea" id="RHEA:15761"/>
        <dbReference type="ChEBI" id="CHEBI:15378"/>
        <dbReference type="ChEBI" id="CHEBI:57476"/>
        <dbReference type="ChEBI" id="CHEBI:57783"/>
        <dbReference type="ChEBI" id="CHEBI:58349"/>
        <dbReference type="ChEBI" id="CHEBI:537519"/>
        <dbReference type="EC" id="1.1.1.3"/>
    </reaction>
    <physiologicalReaction direction="right-to-left" evidence="11">
        <dbReference type="Rhea" id="RHEA:15763"/>
    </physiologicalReaction>
</comment>
<dbReference type="Proteomes" id="UP000823960">
    <property type="component" value="Unassembled WGS sequence"/>
</dbReference>
<evidence type="ECO:0000256" key="12">
    <source>
        <dbReference type="PIRSR" id="PIRSR000098-1"/>
    </source>
</evidence>
<dbReference type="InterPro" id="IPR019811">
    <property type="entry name" value="HDH_CS"/>
</dbReference>
<dbReference type="EMBL" id="DVOL01000044">
    <property type="protein sequence ID" value="HIV10730.1"/>
    <property type="molecule type" value="Genomic_DNA"/>
</dbReference>
<comment type="caution">
    <text evidence="18">The sequence shown here is derived from an EMBL/GenBank/DDBJ whole genome shotgun (WGS) entry which is preliminary data.</text>
</comment>
<reference evidence="18" key="2">
    <citation type="journal article" date="2021" name="PeerJ">
        <title>Extensive microbial diversity within the chicken gut microbiome revealed by metagenomics and culture.</title>
        <authorList>
            <person name="Gilroy R."/>
            <person name="Ravi A."/>
            <person name="Getino M."/>
            <person name="Pursley I."/>
            <person name="Horton D.L."/>
            <person name="Alikhan N.F."/>
            <person name="Baker D."/>
            <person name="Gharbi K."/>
            <person name="Hall N."/>
            <person name="Watson M."/>
            <person name="Adriaenssens E.M."/>
            <person name="Foster-Nyarko E."/>
            <person name="Jarju S."/>
            <person name="Secka A."/>
            <person name="Antonio M."/>
            <person name="Oren A."/>
            <person name="Chaudhuri R.R."/>
            <person name="La Ragione R."/>
            <person name="Hildebrand F."/>
            <person name="Pallen M.J."/>
        </authorList>
    </citation>
    <scope>NUCLEOTIDE SEQUENCE</scope>
    <source>
        <strain evidence="18">1370</strain>
    </source>
</reference>
<keyword evidence="6 14" id="KW-0028">Amino-acid biosynthesis</keyword>
<evidence type="ECO:0000256" key="4">
    <source>
        <dbReference type="ARBA" id="ARBA00013213"/>
    </source>
</evidence>
<evidence type="ECO:0000313" key="18">
    <source>
        <dbReference type="EMBL" id="HIV10730.1"/>
    </source>
</evidence>
<evidence type="ECO:0000256" key="5">
    <source>
        <dbReference type="ARBA" id="ARBA00013376"/>
    </source>
</evidence>
<dbReference type="InterPro" id="IPR001342">
    <property type="entry name" value="HDH_cat"/>
</dbReference>
<dbReference type="EC" id="1.1.1.3" evidence="4 14"/>
<dbReference type="Pfam" id="PF00742">
    <property type="entry name" value="Homoserine_dh"/>
    <property type="match status" value="1"/>
</dbReference>
<name>A0A9D1NRF3_9FIRM</name>
<organism evidence="18 19">
    <name type="scientific">Candidatus Faeciplasma avium</name>
    <dbReference type="NCBI Taxonomy" id="2840798"/>
    <lineage>
        <taxon>Bacteria</taxon>
        <taxon>Bacillati</taxon>
        <taxon>Bacillota</taxon>
        <taxon>Clostridia</taxon>
        <taxon>Eubacteriales</taxon>
        <taxon>Oscillospiraceae</taxon>
        <taxon>Oscillospiraceae incertae sedis</taxon>
        <taxon>Candidatus Faeciplasma</taxon>
    </lineage>
</organism>
<keyword evidence="10 14" id="KW-0486">Methionine biosynthesis</keyword>
<dbReference type="Pfam" id="PF03447">
    <property type="entry name" value="NAD_binding_3"/>
    <property type="match status" value="1"/>
</dbReference>
<evidence type="ECO:0000256" key="9">
    <source>
        <dbReference type="ARBA" id="ARBA00023053"/>
    </source>
</evidence>
<keyword evidence="8 14" id="KW-0560">Oxidoreductase</keyword>
<comment type="similarity">
    <text evidence="3 15">Belongs to the homoserine dehydrogenase family.</text>
</comment>
<dbReference type="SUPFAM" id="SSF55347">
    <property type="entry name" value="Glyceraldehyde-3-phosphate dehydrogenase-like, C-terminal domain"/>
    <property type="match status" value="1"/>
</dbReference>
<dbReference type="NCBIfam" id="NF004976">
    <property type="entry name" value="PRK06349.1"/>
    <property type="match status" value="1"/>
</dbReference>
<dbReference type="GO" id="GO:0009086">
    <property type="term" value="P:methionine biosynthetic process"/>
    <property type="evidence" value="ECO:0007669"/>
    <property type="project" value="UniProtKB-KW"/>
</dbReference>
<proteinExistence type="inferred from homology"/>
<dbReference type="GO" id="GO:0009088">
    <property type="term" value="P:threonine biosynthetic process"/>
    <property type="evidence" value="ECO:0007669"/>
    <property type="project" value="UniProtKB-KW"/>
</dbReference>
<dbReference type="Gene3D" id="3.40.50.720">
    <property type="entry name" value="NAD(P)-binding Rossmann-like Domain"/>
    <property type="match status" value="1"/>
</dbReference>
<reference evidence="18" key="1">
    <citation type="submission" date="2020-10" db="EMBL/GenBank/DDBJ databases">
        <authorList>
            <person name="Gilroy R."/>
        </authorList>
    </citation>
    <scope>NUCLEOTIDE SEQUENCE</scope>
    <source>
        <strain evidence="18">1370</strain>
    </source>
</reference>
<dbReference type="AlphaFoldDB" id="A0A9D1NRF3"/>
<evidence type="ECO:0000256" key="13">
    <source>
        <dbReference type="PIRSR" id="PIRSR000098-2"/>
    </source>
</evidence>
<dbReference type="SUPFAM" id="SSF51735">
    <property type="entry name" value="NAD(P)-binding Rossmann-fold domains"/>
    <property type="match status" value="1"/>
</dbReference>
<dbReference type="PIRSF" id="PIRSF000098">
    <property type="entry name" value="Homoser_dehydrog"/>
    <property type="match status" value="1"/>
</dbReference>
<dbReference type="GO" id="GO:0004412">
    <property type="term" value="F:homoserine dehydrogenase activity"/>
    <property type="evidence" value="ECO:0007669"/>
    <property type="project" value="UniProtKB-EC"/>
</dbReference>
<evidence type="ECO:0000256" key="8">
    <source>
        <dbReference type="ARBA" id="ARBA00023002"/>
    </source>
</evidence>
<evidence type="ECO:0000256" key="11">
    <source>
        <dbReference type="ARBA" id="ARBA00048841"/>
    </source>
</evidence>
<feature type="domain" description="Homoserine dehydrogenase catalytic" evidence="16">
    <location>
        <begin position="139"/>
        <end position="317"/>
    </location>
</feature>
<dbReference type="PROSITE" id="PS01042">
    <property type="entry name" value="HOMOSER_DHGENASE"/>
    <property type="match status" value="1"/>
</dbReference>
<comment type="pathway">
    <text evidence="2 14">Amino-acid biosynthesis; L-methionine biosynthesis via de novo pathway; L-homoserine from L-aspartate: step 3/3.</text>
</comment>
<evidence type="ECO:0000256" key="14">
    <source>
        <dbReference type="RuleBase" id="RU000579"/>
    </source>
</evidence>
<evidence type="ECO:0000256" key="10">
    <source>
        <dbReference type="ARBA" id="ARBA00023167"/>
    </source>
</evidence>
<protein>
    <recommendedName>
        <fullName evidence="5 14">Homoserine dehydrogenase</fullName>
        <ecNumber evidence="4 14">1.1.1.3</ecNumber>
    </recommendedName>
</protein>
<evidence type="ECO:0000256" key="2">
    <source>
        <dbReference type="ARBA" id="ARBA00005062"/>
    </source>
</evidence>
<feature type="binding site" evidence="13">
    <location>
        <begin position="14"/>
        <end position="21"/>
    </location>
    <ligand>
        <name>NADP(+)</name>
        <dbReference type="ChEBI" id="CHEBI:58349"/>
    </ligand>
</feature>
<feature type="binding site" evidence="13">
    <location>
        <position position="192"/>
    </location>
    <ligand>
        <name>L-homoserine</name>
        <dbReference type="ChEBI" id="CHEBI:57476"/>
    </ligand>
</feature>
<comment type="pathway">
    <text evidence="1 14">Amino-acid biosynthesis; L-threonine biosynthesis; L-threonine from L-aspartate: step 3/5.</text>
</comment>
<evidence type="ECO:0000256" key="3">
    <source>
        <dbReference type="ARBA" id="ARBA00006753"/>
    </source>
</evidence>
<evidence type="ECO:0000256" key="6">
    <source>
        <dbReference type="ARBA" id="ARBA00022605"/>
    </source>
</evidence>
<evidence type="ECO:0000259" key="16">
    <source>
        <dbReference type="Pfam" id="PF00742"/>
    </source>
</evidence>
<gene>
    <name evidence="18" type="ORF">IAD28_03415</name>
</gene>
<dbReference type="InterPro" id="IPR016204">
    <property type="entry name" value="HDH"/>
</dbReference>
<dbReference type="GO" id="GO:0050661">
    <property type="term" value="F:NADP binding"/>
    <property type="evidence" value="ECO:0007669"/>
    <property type="project" value="InterPro"/>
</dbReference>
<dbReference type="InterPro" id="IPR036291">
    <property type="entry name" value="NAD(P)-bd_dom_sf"/>
</dbReference>
<dbReference type="Gene3D" id="3.30.70.260">
    <property type="match status" value="1"/>
</dbReference>
<dbReference type="FunFam" id="3.30.360.10:FF:000005">
    <property type="entry name" value="Homoserine dehydrogenase"/>
    <property type="match status" value="1"/>
</dbReference>
<dbReference type="InterPro" id="IPR005106">
    <property type="entry name" value="Asp/hSer_DH_NAD-bd"/>
</dbReference>
<evidence type="ECO:0000256" key="7">
    <source>
        <dbReference type="ARBA" id="ARBA00022697"/>
    </source>
</evidence>
<evidence type="ECO:0000313" key="19">
    <source>
        <dbReference type="Proteomes" id="UP000823960"/>
    </source>
</evidence>
<feature type="binding site" evidence="13">
    <location>
        <position position="107"/>
    </location>
    <ligand>
        <name>NADPH</name>
        <dbReference type="ChEBI" id="CHEBI:57783"/>
    </ligand>
</feature>
<dbReference type="PANTHER" id="PTHR43331:SF1">
    <property type="entry name" value="HOMOSERINE DEHYDROGENASE"/>
    <property type="match status" value="1"/>
</dbReference>
<sequence length="419" mass="46225">MSDFSSSAVKLAVMGFGVVGSGTVELFYKNKDIIEKHSGCKMDIKYILDLRDFPDSPFKDKLTRSFEDILNDPEIKVVAELMGGKTFAYDYTKRLLSKGISVVTSNKELVAAYGAELLKIAKQNGCNYLFEASVGGGIPIIRPLHKCLAANRFEKIAGILNGTTNYILTKMIYDQLSFDDALSQAQRLGYAEKDPSADVDGHDATRKLCILGSLAFGRHIYPEYVHRSGIREITLDDVEYAENAGYAIKLIGLIENTVEGLVATVCPRLVSINNPLSSVNDVFNAIMVTGDAVGDVLFYGRGAGALPTASAVVADIIDAAKHQERDIISLDWEDSEDSSFIRSYKTAPVRIYARVRCSNADSLKELITSQFGYVDFIPRKHRSTDELAFITPMLEESRIDKALGEISRSARLMKKIRLL</sequence>
<feature type="active site" description="Proton donor" evidence="12">
    <location>
        <position position="207"/>
    </location>
</feature>
<evidence type="ECO:0000256" key="15">
    <source>
        <dbReference type="RuleBase" id="RU004171"/>
    </source>
</evidence>
<keyword evidence="9" id="KW-0915">Sodium</keyword>
<accession>A0A9D1NRF3</accession>
<keyword evidence="7 14" id="KW-0791">Threonine biosynthesis</keyword>
<dbReference type="PANTHER" id="PTHR43331">
    <property type="entry name" value="HOMOSERINE DEHYDROGENASE"/>
    <property type="match status" value="1"/>
</dbReference>
<evidence type="ECO:0000259" key="17">
    <source>
        <dbReference type="Pfam" id="PF03447"/>
    </source>
</evidence>
<keyword evidence="13 14" id="KW-0521">NADP</keyword>
<feature type="domain" description="Aspartate/homoserine dehydrogenase NAD-binding" evidence="17">
    <location>
        <begin position="15"/>
        <end position="131"/>
    </location>
</feature>